<dbReference type="PRINTS" id="PR00097">
    <property type="entry name" value="ANTSNTHASEII"/>
</dbReference>
<dbReference type="FunFam" id="3.40.50.880:FF:000003">
    <property type="entry name" value="Anthranilate synthase component II"/>
    <property type="match status" value="1"/>
</dbReference>
<name>A0A1X9LUR0_PSEFL</name>
<dbReference type="SUPFAM" id="SSF52317">
    <property type="entry name" value="Class I glutamine amidotransferase-like"/>
    <property type="match status" value="1"/>
</dbReference>
<reference evidence="3" key="1">
    <citation type="submission" date="2016-04" db="EMBL/GenBank/DDBJ databases">
        <title>Beta-lactone formation by type-I thioesterase during antibiotic cleavage from a non-ribosomal peptide synthetase.</title>
        <authorList>
            <person name="Schaffer J.E."/>
            <person name="Reck M.R."/>
            <person name="Prasad N."/>
            <person name="Kao J."/>
            <person name="Wencewicz T.A."/>
        </authorList>
    </citation>
    <scope>NUCLEOTIDE SEQUENCE</scope>
    <source>
        <strain evidence="3">ATCC 39502</strain>
    </source>
</reference>
<dbReference type="AlphaFoldDB" id="A0A1X9LUR0"/>
<dbReference type="PANTHER" id="PTHR43418:SF4">
    <property type="entry name" value="MULTIFUNCTIONAL TRYPTOPHAN BIOSYNTHESIS PROTEIN"/>
    <property type="match status" value="1"/>
</dbReference>
<reference evidence="4 5" key="2">
    <citation type="submission" date="2017-08" db="EMBL/GenBank/DDBJ databases">
        <authorList>
            <person name="de Groot N.N."/>
        </authorList>
    </citation>
    <scope>NUCLEOTIDE SEQUENCE [LARGE SCALE GENOMIC DNA]</scope>
    <source>
        <strain evidence="4 5">PfR 37</strain>
    </source>
</reference>
<gene>
    <name evidence="3" type="primary">obiK</name>
    <name evidence="4" type="ORF">CIB54_12600</name>
</gene>
<dbReference type="InterPro" id="IPR029062">
    <property type="entry name" value="Class_I_gatase-like"/>
</dbReference>
<dbReference type="EMBL" id="KX134692">
    <property type="protein sequence ID" value="ARJ35756.1"/>
    <property type="molecule type" value="Genomic_DNA"/>
</dbReference>
<feature type="domain" description="Glutamine amidotransferase" evidence="2">
    <location>
        <begin position="5"/>
        <end position="185"/>
    </location>
</feature>
<accession>A0A1X9LUR0</accession>
<evidence type="ECO:0000256" key="1">
    <source>
        <dbReference type="ARBA" id="ARBA00022962"/>
    </source>
</evidence>
<keyword evidence="3" id="KW-0808">Transferase</keyword>
<dbReference type="InterPro" id="IPR017926">
    <property type="entry name" value="GATASE"/>
</dbReference>
<dbReference type="PROSITE" id="PS51273">
    <property type="entry name" value="GATASE_TYPE_1"/>
    <property type="match status" value="1"/>
</dbReference>
<dbReference type="EC" id="2.6.1.85" evidence="3"/>
<evidence type="ECO:0000313" key="5">
    <source>
        <dbReference type="Proteomes" id="UP000233564"/>
    </source>
</evidence>
<dbReference type="GO" id="GO:0004049">
    <property type="term" value="F:anthranilate synthase activity"/>
    <property type="evidence" value="ECO:0007669"/>
    <property type="project" value="TreeGrafter"/>
</dbReference>
<organism evidence="3">
    <name type="scientific">Pseudomonas fluorescens</name>
    <dbReference type="NCBI Taxonomy" id="294"/>
    <lineage>
        <taxon>Bacteria</taxon>
        <taxon>Pseudomonadati</taxon>
        <taxon>Pseudomonadota</taxon>
        <taxon>Gammaproteobacteria</taxon>
        <taxon>Pseudomonadales</taxon>
        <taxon>Pseudomonadaceae</taxon>
        <taxon>Pseudomonas</taxon>
    </lineage>
</organism>
<dbReference type="PRINTS" id="PR00096">
    <property type="entry name" value="GATASE"/>
</dbReference>
<dbReference type="InterPro" id="IPR006221">
    <property type="entry name" value="TrpG/PapA_dom"/>
</dbReference>
<dbReference type="GO" id="GO:0005829">
    <property type="term" value="C:cytosol"/>
    <property type="evidence" value="ECO:0007669"/>
    <property type="project" value="TreeGrafter"/>
</dbReference>
<keyword evidence="1 4" id="KW-0315">Glutamine amidotransferase</keyword>
<dbReference type="InterPro" id="IPR050472">
    <property type="entry name" value="Anth_synth/Amidotransfase"/>
</dbReference>
<dbReference type="Proteomes" id="UP000233564">
    <property type="component" value="Unassembled WGS sequence"/>
</dbReference>
<dbReference type="PRINTS" id="PR00099">
    <property type="entry name" value="CPSGATASE"/>
</dbReference>
<evidence type="ECO:0000313" key="4">
    <source>
        <dbReference type="EMBL" id="PKH20737.1"/>
    </source>
</evidence>
<proteinExistence type="predicted"/>
<dbReference type="RefSeq" id="WP_083216665.1">
    <property type="nucleotide sequence ID" value="NZ_JACYMZ010000006.1"/>
</dbReference>
<dbReference type="GO" id="GO:0046820">
    <property type="term" value="F:4-amino-4-deoxychorismate synthase activity"/>
    <property type="evidence" value="ECO:0007669"/>
    <property type="project" value="UniProtKB-EC"/>
</dbReference>
<dbReference type="GO" id="GO:0000162">
    <property type="term" value="P:L-tryptophan biosynthetic process"/>
    <property type="evidence" value="ECO:0007669"/>
    <property type="project" value="TreeGrafter"/>
</dbReference>
<dbReference type="Pfam" id="PF00117">
    <property type="entry name" value="GATase"/>
    <property type="match status" value="1"/>
</dbReference>
<dbReference type="Gene3D" id="3.40.50.880">
    <property type="match status" value="1"/>
</dbReference>
<keyword evidence="3" id="KW-0032">Aminotransferase</keyword>
<protein>
    <submittedName>
        <fullName evidence="3">4-amino-4-deoxychorismate</fullName>
        <ecNumber evidence="3">2.6.1.85</ecNumber>
    </submittedName>
    <submittedName>
        <fullName evidence="4">Type 1 glutamine amidotransferase</fullName>
    </submittedName>
</protein>
<dbReference type="NCBIfam" id="TIGR00566">
    <property type="entry name" value="trpG_papA"/>
    <property type="match status" value="1"/>
</dbReference>
<dbReference type="CDD" id="cd01743">
    <property type="entry name" value="GATase1_Anthranilate_Synthase"/>
    <property type="match status" value="1"/>
</dbReference>
<dbReference type="PANTHER" id="PTHR43418">
    <property type="entry name" value="MULTIFUNCTIONAL TRYPTOPHAN BIOSYNTHESIS PROTEIN-RELATED"/>
    <property type="match status" value="1"/>
</dbReference>
<sequence>MFKTLIIDNFDSFTYNLYQYMGQVTGEEPDVFTNDASPHDIDLGRYDCIIVSPGPGTPKRRQDVGISEDMIRDAHVPLLGVCLGHQCMAHVHGMDVDHAPEPMHGRVRHIRHNNEGVFKGLPVDMPVVRYHSLVVKALKGPFELSAWDENGMIHGIRHTERPLYGIQFHPESICTDSGLDLLRNFRDIAHRHKLERLPR</sequence>
<evidence type="ECO:0000313" key="3">
    <source>
        <dbReference type="EMBL" id="ARJ35756.1"/>
    </source>
</evidence>
<dbReference type="EMBL" id="NVXX01000016">
    <property type="protein sequence ID" value="PKH20737.1"/>
    <property type="molecule type" value="Genomic_DNA"/>
</dbReference>
<evidence type="ECO:0000259" key="2">
    <source>
        <dbReference type="Pfam" id="PF00117"/>
    </source>
</evidence>